<evidence type="ECO:0000256" key="1">
    <source>
        <dbReference type="SAM" id="MobiDB-lite"/>
    </source>
</evidence>
<reference evidence="3" key="1">
    <citation type="journal article" date="2019" name="Int. J. Syst. Evol. Microbiol.">
        <title>The Global Catalogue of Microorganisms (GCM) 10K type strain sequencing project: providing services to taxonomists for standard genome sequencing and annotation.</title>
        <authorList>
            <consortium name="The Broad Institute Genomics Platform"/>
            <consortium name="The Broad Institute Genome Sequencing Center for Infectious Disease"/>
            <person name="Wu L."/>
            <person name="Ma J."/>
        </authorList>
    </citation>
    <scope>NUCLEOTIDE SEQUENCE [LARGE SCALE GENOMIC DNA]</scope>
    <source>
        <strain evidence="3">KCTC 42087</strain>
    </source>
</reference>
<dbReference type="Proteomes" id="UP001596074">
    <property type="component" value="Unassembled WGS sequence"/>
</dbReference>
<evidence type="ECO:0000313" key="3">
    <source>
        <dbReference type="Proteomes" id="UP001596074"/>
    </source>
</evidence>
<feature type="region of interest" description="Disordered" evidence="1">
    <location>
        <begin position="1"/>
        <end position="27"/>
    </location>
</feature>
<accession>A0ABW1AG73</accession>
<sequence>MRARVRPTAVPALAAHPRPASARRRRGALGGGALASALVVSALSGCGGDDKEPATGAATSSPPPVSVPSAPAGVPPGAGQSALPAVPKVKAADVRPLVGRWVSPAGDFFQFKADGSGSWTQGGHSLWNGQVIPEGKGKYRFSWQGGDPKSASYWGATLTGGKLLFAGNNQTYTKAKG</sequence>
<name>A0ABW1AG73_9ACTN</name>
<proteinExistence type="predicted"/>
<gene>
    <name evidence="2" type="ORF">ACFPZN_48750</name>
</gene>
<protein>
    <submittedName>
        <fullName evidence="2">Uncharacterized protein</fullName>
    </submittedName>
</protein>
<feature type="compositionally biased region" description="Low complexity" evidence="1">
    <location>
        <begin position="67"/>
        <end position="79"/>
    </location>
</feature>
<comment type="caution">
    <text evidence="2">The sequence shown here is derived from an EMBL/GenBank/DDBJ whole genome shotgun (WGS) entry which is preliminary data.</text>
</comment>
<dbReference type="RefSeq" id="WP_378290698.1">
    <property type="nucleotide sequence ID" value="NZ_JBHSON010000116.1"/>
</dbReference>
<keyword evidence="3" id="KW-1185">Reference proteome</keyword>
<feature type="region of interest" description="Disordered" evidence="1">
    <location>
        <begin position="45"/>
        <end position="83"/>
    </location>
</feature>
<organism evidence="2 3">
    <name type="scientific">Actinomadura rugatobispora</name>
    <dbReference type="NCBI Taxonomy" id="1994"/>
    <lineage>
        <taxon>Bacteria</taxon>
        <taxon>Bacillati</taxon>
        <taxon>Actinomycetota</taxon>
        <taxon>Actinomycetes</taxon>
        <taxon>Streptosporangiales</taxon>
        <taxon>Thermomonosporaceae</taxon>
        <taxon>Actinomadura</taxon>
    </lineage>
</organism>
<dbReference type="EMBL" id="JBHSON010000116">
    <property type="protein sequence ID" value="MFC5753559.1"/>
    <property type="molecule type" value="Genomic_DNA"/>
</dbReference>
<evidence type="ECO:0000313" key="2">
    <source>
        <dbReference type="EMBL" id="MFC5753559.1"/>
    </source>
</evidence>